<dbReference type="AlphaFoldDB" id="A0A9X8HJ12"/>
<dbReference type="InterPro" id="IPR026881">
    <property type="entry name" value="WYL_dom"/>
</dbReference>
<feature type="domain" description="Helix-turn-helix type 11" evidence="1">
    <location>
        <begin position="12"/>
        <end position="49"/>
    </location>
</feature>
<feature type="domain" description="WYL" evidence="2">
    <location>
        <begin position="125"/>
        <end position="184"/>
    </location>
</feature>
<dbReference type="EMBL" id="RJUR01000014">
    <property type="protein sequence ID" value="ROQ48916.1"/>
    <property type="molecule type" value="Genomic_DNA"/>
</dbReference>
<accession>A0A9X8HJ12</accession>
<dbReference type="GO" id="GO:0003677">
    <property type="term" value="F:DNA binding"/>
    <property type="evidence" value="ECO:0007669"/>
    <property type="project" value="UniProtKB-KW"/>
</dbReference>
<sequence length="290" mass="33632">MAATDHDTLALRLADTLRLLQSGERPTRLQLAERFGVSERTIYRDLNRLGDVIEPGANGVYQLARHHRSSLSPADLQTFARISGVEQLFPANDRRSWLDLLKRGPTSFLVRDGHFAAQRPDSCDFRELGRAIEQQRRCQLNYTGKQRRIEPYRLIHNKGIWYLAATEDGRLKSFAFARIDALQVLDESFVADPATQAQIESDDDIWFGEDRLEVTVQVAASNAYYFLRRNVLPHQQLIEQQADGRLLLRCRVNHPNQLLPIIRYWIPHVRILEPAWLQQQLRDELTDYLH</sequence>
<gene>
    <name evidence="4" type="ORF">EDF85_3219</name>
</gene>
<dbReference type="InterPro" id="IPR028349">
    <property type="entry name" value="PafC-like"/>
</dbReference>
<dbReference type="InterPro" id="IPR013196">
    <property type="entry name" value="HTH_11"/>
</dbReference>
<dbReference type="Pfam" id="PF08279">
    <property type="entry name" value="HTH_11"/>
    <property type="match status" value="1"/>
</dbReference>
<dbReference type="InterPro" id="IPR051534">
    <property type="entry name" value="CBASS_pafABC_assoc_protein"/>
</dbReference>
<reference evidence="4 5" key="1">
    <citation type="submission" date="2018-11" db="EMBL/GenBank/DDBJ databases">
        <title>Genomic analyses of the natural microbiome of Caenorhabditis elegans.</title>
        <authorList>
            <person name="Samuel B."/>
        </authorList>
    </citation>
    <scope>NUCLEOTIDE SEQUENCE [LARGE SCALE GENOMIC DNA]</scope>
    <source>
        <strain evidence="4 5">BIGb0473</strain>
    </source>
</reference>
<dbReference type="InterPro" id="IPR036388">
    <property type="entry name" value="WH-like_DNA-bd_sf"/>
</dbReference>
<keyword evidence="4" id="KW-0238">DNA-binding</keyword>
<dbReference type="RefSeq" id="WP_123753109.1">
    <property type="nucleotide sequence ID" value="NZ_RJUR01000014.1"/>
</dbReference>
<dbReference type="SUPFAM" id="SSF46785">
    <property type="entry name" value="Winged helix' DNA-binding domain"/>
    <property type="match status" value="1"/>
</dbReference>
<evidence type="ECO:0000259" key="3">
    <source>
        <dbReference type="Pfam" id="PF25583"/>
    </source>
</evidence>
<dbReference type="PROSITE" id="PS52050">
    <property type="entry name" value="WYL"/>
    <property type="match status" value="1"/>
</dbReference>
<dbReference type="Pfam" id="PF13280">
    <property type="entry name" value="WYL"/>
    <property type="match status" value="1"/>
</dbReference>
<proteinExistence type="predicted"/>
<dbReference type="Pfam" id="PF25583">
    <property type="entry name" value="WCX"/>
    <property type="match status" value="1"/>
</dbReference>
<organism evidence="4 5">
    <name type="scientific">Pseudomonas putida</name>
    <name type="common">Arthrobacter siderocapsulatus</name>
    <dbReference type="NCBI Taxonomy" id="303"/>
    <lineage>
        <taxon>Bacteria</taxon>
        <taxon>Pseudomonadati</taxon>
        <taxon>Pseudomonadota</taxon>
        <taxon>Gammaproteobacteria</taxon>
        <taxon>Pseudomonadales</taxon>
        <taxon>Pseudomonadaceae</taxon>
        <taxon>Pseudomonas</taxon>
    </lineage>
</organism>
<dbReference type="Gene3D" id="1.10.10.10">
    <property type="entry name" value="Winged helix-like DNA-binding domain superfamily/Winged helix DNA-binding domain"/>
    <property type="match status" value="1"/>
</dbReference>
<dbReference type="InterPro" id="IPR036390">
    <property type="entry name" value="WH_DNA-bd_sf"/>
</dbReference>
<evidence type="ECO:0000313" key="4">
    <source>
        <dbReference type="EMBL" id="ROQ48916.1"/>
    </source>
</evidence>
<feature type="domain" description="WCX" evidence="3">
    <location>
        <begin position="211"/>
        <end position="288"/>
    </location>
</feature>
<comment type="caution">
    <text evidence="4">The sequence shown here is derived from an EMBL/GenBank/DDBJ whole genome shotgun (WGS) entry which is preliminary data.</text>
</comment>
<evidence type="ECO:0000259" key="1">
    <source>
        <dbReference type="Pfam" id="PF08279"/>
    </source>
</evidence>
<dbReference type="PANTHER" id="PTHR34580:SF1">
    <property type="entry name" value="PROTEIN PAFC"/>
    <property type="match status" value="1"/>
</dbReference>
<evidence type="ECO:0000259" key="2">
    <source>
        <dbReference type="Pfam" id="PF13280"/>
    </source>
</evidence>
<evidence type="ECO:0000313" key="5">
    <source>
        <dbReference type="Proteomes" id="UP000269115"/>
    </source>
</evidence>
<dbReference type="InterPro" id="IPR057727">
    <property type="entry name" value="WCX_dom"/>
</dbReference>
<dbReference type="Proteomes" id="UP000269115">
    <property type="component" value="Unassembled WGS sequence"/>
</dbReference>
<name>A0A9X8HJ12_PSEPU</name>
<protein>
    <submittedName>
        <fullName evidence="4">DNA-binding transcriptional regulator YafY</fullName>
    </submittedName>
</protein>
<dbReference type="PIRSF" id="PIRSF016838">
    <property type="entry name" value="PafC"/>
    <property type="match status" value="1"/>
</dbReference>
<dbReference type="PANTHER" id="PTHR34580">
    <property type="match status" value="1"/>
</dbReference>